<evidence type="ECO:0000313" key="3">
    <source>
        <dbReference type="Proteomes" id="UP000595564"/>
    </source>
</evidence>
<protein>
    <recommendedName>
        <fullName evidence="1">Smr domain-containing protein</fullName>
    </recommendedName>
</protein>
<evidence type="ECO:0000313" key="2">
    <source>
        <dbReference type="EMBL" id="BBB32102.1"/>
    </source>
</evidence>
<sequence length="149" mass="17119">MKKISDEEWEKIFGLNKKEREEKEYQEFIKHIENLSIEHVEKQEVVDLIPQKIKIPKKSTLNIDDEIDLHGLKKDEAALRLLDFLNEAKSQKLRIVLVITGKGKHSERGPSLKPFVEKWLKTKGKAFVKSFGSAPKAHGGDGAFILFLK</sequence>
<dbReference type="AlphaFoldDB" id="A0A7R6SYU7"/>
<reference evidence="2 3" key="1">
    <citation type="journal article" date="2012" name="Extremophiles">
        <title>Thermotomaculum hydrothermale gen. nov., sp. nov., a novel heterotrophic thermophile within the phylum Acidobacteria from a deep-sea hydrothermal vent chimney in the Southern Okinawa Trough.</title>
        <authorList>
            <person name="Izumi H."/>
            <person name="Nunoura T."/>
            <person name="Miyazaki M."/>
            <person name="Mino S."/>
            <person name="Toki T."/>
            <person name="Takai K."/>
            <person name="Sako Y."/>
            <person name="Sawabe T."/>
            <person name="Nakagawa S."/>
        </authorList>
    </citation>
    <scope>NUCLEOTIDE SEQUENCE [LARGE SCALE GENOMIC DNA]</scope>
    <source>
        <strain evidence="2 3">AC55</strain>
    </source>
</reference>
<dbReference type="SMART" id="SM00463">
    <property type="entry name" value="SMR"/>
    <property type="match status" value="1"/>
</dbReference>
<dbReference type="InterPro" id="IPR036063">
    <property type="entry name" value="Smr_dom_sf"/>
</dbReference>
<dbReference type="PROSITE" id="PS50828">
    <property type="entry name" value="SMR"/>
    <property type="match status" value="1"/>
</dbReference>
<evidence type="ECO:0000259" key="1">
    <source>
        <dbReference type="PROSITE" id="PS50828"/>
    </source>
</evidence>
<dbReference type="SUPFAM" id="SSF160443">
    <property type="entry name" value="SMR domain-like"/>
    <property type="match status" value="1"/>
</dbReference>
<dbReference type="Gene3D" id="3.30.1370.110">
    <property type="match status" value="1"/>
</dbReference>
<keyword evidence="3" id="KW-1185">Reference proteome</keyword>
<feature type="domain" description="Smr" evidence="1">
    <location>
        <begin position="67"/>
        <end position="149"/>
    </location>
</feature>
<dbReference type="EMBL" id="AP017470">
    <property type="protein sequence ID" value="BBB32102.1"/>
    <property type="molecule type" value="Genomic_DNA"/>
</dbReference>
<dbReference type="RefSeq" id="WP_201328441.1">
    <property type="nucleotide sequence ID" value="NZ_AP017470.1"/>
</dbReference>
<name>A0A7R6SYU7_9BACT</name>
<dbReference type="InterPro" id="IPR002625">
    <property type="entry name" value="Smr_dom"/>
</dbReference>
<dbReference type="PANTHER" id="PTHR35562:SF2">
    <property type="entry name" value="DNA ENDONUCLEASE SMRA-RELATED"/>
    <property type="match status" value="1"/>
</dbReference>
<dbReference type="PANTHER" id="PTHR35562">
    <property type="entry name" value="DNA ENDONUCLEASE SMRA-RELATED"/>
    <property type="match status" value="1"/>
</dbReference>
<gene>
    <name evidence="2" type="ORF">TTHT_0514</name>
</gene>
<proteinExistence type="predicted"/>
<dbReference type="Pfam" id="PF01713">
    <property type="entry name" value="Smr"/>
    <property type="match status" value="1"/>
</dbReference>
<organism evidence="2 3">
    <name type="scientific">Thermotomaculum hydrothermale</name>
    <dbReference type="NCBI Taxonomy" id="981385"/>
    <lineage>
        <taxon>Bacteria</taxon>
        <taxon>Pseudomonadati</taxon>
        <taxon>Acidobacteriota</taxon>
        <taxon>Holophagae</taxon>
        <taxon>Thermotomaculales</taxon>
        <taxon>Thermotomaculaceae</taxon>
        <taxon>Thermotomaculum</taxon>
    </lineage>
</organism>
<accession>A0A7R6SYU7</accession>
<dbReference type="KEGG" id="thyd:TTHT_0514"/>
<dbReference type="Proteomes" id="UP000595564">
    <property type="component" value="Chromosome"/>
</dbReference>